<dbReference type="PRINTS" id="PR00813">
    <property type="entry name" value="BCTERIALGSPG"/>
</dbReference>
<sequence length="218" mass="23810">MNSVKRAFTLIELLVVIAIIAILAAMLLPALAKAREKARTISCTSNMKQLGLGLRMYADDNVEYMMTTSQGTTTYASMTKINGEGQYASMSFVYPYVGDKKAFVCPSVVATVNYGMLGGRYPTGVARDGSAMNLPTWVDKSADKSPSACIAMADGSNCIFWDWNDSNGASSLFNRIRKNHNNGTICGFMDGHAEWRSFRTLSTRDFTGPAPYYMAPPI</sequence>
<dbReference type="GO" id="GO:0015628">
    <property type="term" value="P:protein secretion by the type II secretion system"/>
    <property type="evidence" value="ECO:0007669"/>
    <property type="project" value="InterPro"/>
</dbReference>
<dbReference type="InterPro" id="IPR045584">
    <property type="entry name" value="Pilin-like"/>
</dbReference>
<evidence type="ECO:0000256" key="1">
    <source>
        <dbReference type="ARBA" id="ARBA00022481"/>
    </source>
</evidence>
<dbReference type="RefSeq" id="WP_307259843.1">
    <property type="nucleotide sequence ID" value="NZ_JAUSVL010000001.1"/>
</dbReference>
<accession>A0AAE3VE02</accession>
<dbReference type="SUPFAM" id="SSF54523">
    <property type="entry name" value="Pili subunits"/>
    <property type="match status" value="1"/>
</dbReference>
<keyword evidence="1" id="KW-0488">Methylation</keyword>
<name>A0AAE3VE02_9BACT</name>
<dbReference type="GO" id="GO:0015627">
    <property type="term" value="C:type II protein secretion system complex"/>
    <property type="evidence" value="ECO:0007669"/>
    <property type="project" value="InterPro"/>
</dbReference>
<dbReference type="Pfam" id="PF07596">
    <property type="entry name" value="SBP_bac_10"/>
    <property type="match status" value="1"/>
</dbReference>
<comment type="caution">
    <text evidence="3">The sequence shown here is derived from an EMBL/GenBank/DDBJ whole genome shotgun (WGS) entry which is preliminary data.</text>
</comment>
<dbReference type="AlphaFoldDB" id="A0AAE3VE02"/>
<gene>
    <name evidence="3" type="ORF">J3R75_000623</name>
</gene>
<evidence type="ECO:0000259" key="2">
    <source>
        <dbReference type="Pfam" id="PF07596"/>
    </source>
</evidence>
<organism evidence="3 4">
    <name type="scientific">Oligosphaera ethanolica</name>
    <dbReference type="NCBI Taxonomy" id="760260"/>
    <lineage>
        <taxon>Bacteria</taxon>
        <taxon>Pseudomonadati</taxon>
        <taxon>Lentisphaerota</taxon>
        <taxon>Oligosphaeria</taxon>
        <taxon>Oligosphaerales</taxon>
        <taxon>Oligosphaeraceae</taxon>
        <taxon>Oligosphaera</taxon>
    </lineage>
</organism>
<protein>
    <submittedName>
        <fullName evidence="3">Prepilin-type N-terminal cleavage/methylation domain-containing protein/prepilin-type processing-associated H-X9-DG protein</fullName>
    </submittedName>
</protein>
<evidence type="ECO:0000313" key="3">
    <source>
        <dbReference type="EMBL" id="MDQ0288516.1"/>
    </source>
</evidence>
<dbReference type="EMBL" id="JAUSVL010000001">
    <property type="protein sequence ID" value="MDQ0288516.1"/>
    <property type="molecule type" value="Genomic_DNA"/>
</dbReference>
<dbReference type="NCBIfam" id="TIGR02532">
    <property type="entry name" value="IV_pilin_GFxxxE"/>
    <property type="match status" value="1"/>
</dbReference>
<dbReference type="InterPro" id="IPR012902">
    <property type="entry name" value="N_methyl_site"/>
</dbReference>
<evidence type="ECO:0000313" key="4">
    <source>
        <dbReference type="Proteomes" id="UP001238163"/>
    </source>
</evidence>
<dbReference type="PANTHER" id="PTHR30093">
    <property type="entry name" value="GENERAL SECRETION PATHWAY PROTEIN G"/>
    <property type="match status" value="1"/>
</dbReference>
<feature type="domain" description="DUF1559" evidence="2">
    <location>
        <begin position="33"/>
        <end position="60"/>
    </location>
</feature>
<dbReference type="Proteomes" id="UP001238163">
    <property type="component" value="Unassembled WGS sequence"/>
</dbReference>
<keyword evidence="4" id="KW-1185">Reference proteome</keyword>
<proteinExistence type="predicted"/>
<dbReference type="Gene3D" id="3.30.700.10">
    <property type="entry name" value="Glycoprotein, Type 4 Pilin"/>
    <property type="match status" value="1"/>
</dbReference>
<dbReference type="InterPro" id="IPR000983">
    <property type="entry name" value="Bac_GSPG_pilin"/>
</dbReference>
<dbReference type="InterPro" id="IPR011453">
    <property type="entry name" value="DUF1559"/>
</dbReference>
<reference evidence="3" key="1">
    <citation type="submission" date="2023-07" db="EMBL/GenBank/DDBJ databases">
        <title>Genomic Encyclopedia of Type Strains, Phase IV (KMG-IV): sequencing the most valuable type-strain genomes for metagenomic binning, comparative biology and taxonomic classification.</title>
        <authorList>
            <person name="Goeker M."/>
        </authorList>
    </citation>
    <scope>NUCLEOTIDE SEQUENCE</scope>
    <source>
        <strain evidence="3">DSM 24202</strain>
    </source>
</reference>
<dbReference type="Pfam" id="PF07963">
    <property type="entry name" value="N_methyl"/>
    <property type="match status" value="1"/>
</dbReference>